<evidence type="ECO:0000313" key="1">
    <source>
        <dbReference type="EMBL" id="WAJ26499.1"/>
    </source>
</evidence>
<organism evidence="1 2">
    <name type="scientific">Antarcticirhabdus aurantiaca</name>
    <dbReference type="NCBI Taxonomy" id="2606717"/>
    <lineage>
        <taxon>Bacteria</taxon>
        <taxon>Pseudomonadati</taxon>
        <taxon>Pseudomonadota</taxon>
        <taxon>Alphaproteobacteria</taxon>
        <taxon>Hyphomicrobiales</taxon>
        <taxon>Aurantimonadaceae</taxon>
        <taxon>Antarcticirhabdus</taxon>
    </lineage>
</organism>
<accession>A0ACD4NI58</accession>
<dbReference type="Proteomes" id="UP001163223">
    <property type="component" value="Chromosome"/>
</dbReference>
<dbReference type="EMBL" id="CP113520">
    <property type="protein sequence ID" value="WAJ26499.1"/>
    <property type="molecule type" value="Genomic_DNA"/>
</dbReference>
<sequence>MGEVVNLRIARKRAARAADERAAEANRARHGVSGAEKKRLASEDARAAAHLDGHRLSPDTDGPTER</sequence>
<gene>
    <name evidence="1" type="ORF">OXU80_16635</name>
</gene>
<proteinExistence type="predicted"/>
<name>A0ACD4NI58_9HYPH</name>
<keyword evidence="2" id="KW-1185">Reference proteome</keyword>
<evidence type="ECO:0000313" key="2">
    <source>
        <dbReference type="Proteomes" id="UP001163223"/>
    </source>
</evidence>
<protein>
    <submittedName>
        <fullName evidence="1">DUF4169 family protein</fullName>
    </submittedName>
</protein>
<reference evidence="1" key="1">
    <citation type="submission" date="2022-11" db="EMBL/GenBank/DDBJ databases">
        <title>beta-Carotene-producing bacterium, Jeongeuplla avenae sp. nov., alleviates the salt stress of Arabidopsis seedlings.</title>
        <authorList>
            <person name="Jiang L."/>
            <person name="Lee J."/>
        </authorList>
    </citation>
    <scope>NUCLEOTIDE SEQUENCE</scope>
    <source>
        <strain evidence="1">DY_R2A_6</strain>
    </source>
</reference>